<accession>A0ABP0JDQ5</accession>
<feature type="non-terminal residue" evidence="1">
    <location>
        <position position="1"/>
    </location>
</feature>
<protein>
    <submittedName>
        <fullName evidence="1">Uncharacterized protein</fullName>
    </submittedName>
</protein>
<dbReference type="Proteomes" id="UP001642464">
    <property type="component" value="Unassembled WGS sequence"/>
</dbReference>
<evidence type="ECO:0000313" key="2">
    <source>
        <dbReference type="Proteomes" id="UP001642464"/>
    </source>
</evidence>
<dbReference type="EMBL" id="CAXAMM010006836">
    <property type="protein sequence ID" value="CAK9012525.1"/>
    <property type="molecule type" value="Genomic_DNA"/>
</dbReference>
<reference evidence="1 2" key="1">
    <citation type="submission" date="2024-02" db="EMBL/GenBank/DDBJ databases">
        <authorList>
            <person name="Chen Y."/>
            <person name="Shah S."/>
            <person name="Dougan E. K."/>
            <person name="Thang M."/>
            <person name="Chan C."/>
        </authorList>
    </citation>
    <scope>NUCLEOTIDE SEQUENCE [LARGE SCALE GENOMIC DNA]</scope>
</reference>
<sequence>GLILHDFMLLAILWEGKQHGDLQVVLGRTWLLWRLWLPAVHGRMVRGITRWRSCARCRGFHCGPMLGRKTPVQFHGETCGGWQTNAAIRRQHLSMKSAWMKKATAFGTPCFTMRQPLGCFTRCYRQNASLHCQLRLVKTCHSHTRENTREVWRQSWN</sequence>
<gene>
    <name evidence="1" type="ORF">SCF082_LOCUS11543</name>
</gene>
<evidence type="ECO:0000313" key="1">
    <source>
        <dbReference type="EMBL" id="CAK9012525.1"/>
    </source>
</evidence>
<proteinExistence type="predicted"/>
<name>A0ABP0JDQ5_9DINO</name>
<organism evidence="1 2">
    <name type="scientific">Durusdinium trenchii</name>
    <dbReference type="NCBI Taxonomy" id="1381693"/>
    <lineage>
        <taxon>Eukaryota</taxon>
        <taxon>Sar</taxon>
        <taxon>Alveolata</taxon>
        <taxon>Dinophyceae</taxon>
        <taxon>Suessiales</taxon>
        <taxon>Symbiodiniaceae</taxon>
        <taxon>Durusdinium</taxon>
    </lineage>
</organism>
<keyword evidence="2" id="KW-1185">Reference proteome</keyword>
<comment type="caution">
    <text evidence="1">The sequence shown here is derived from an EMBL/GenBank/DDBJ whole genome shotgun (WGS) entry which is preliminary data.</text>
</comment>